<name>A0A0E0AXN5_9ORYZ</name>
<sequence>MAVGTMQEAEERERKKKKVAEKEEKITRTPRIHRGSGWIEPWSPIFYAQLCCSGGGGDVWVGRDHHQPARIRFLGGSDRNTAARSRCTGKNTSVDGDDDGGGDFLFAVRAGFLGAGGHTVGARSLLSSDVGVVGSSSSSFFRGALASSDGSGEAVDDDVRAGGGGGAVVLIGGSGGRTRSPGGAAAGELIWAREFLARVWEIKAWLSAREARREEGEDKRGREAVAPWLLNSRPRERREKRKKKLKRFLHGVS</sequence>
<accession>A0A0E0AXN5</accession>
<dbReference type="Gramene" id="OGLUM08G21710.1">
    <property type="protein sequence ID" value="OGLUM08G21710.1"/>
    <property type="gene ID" value="OGLUM08G21710"/>
</dbReference>
<proteinExistence type="predicted"/>
<reference evidence="2" key="2">
    <citation type="submission" date="2018-05" db="EMBL/GenBank/DDBJ databases">
        <title>OgluRS3 (Oryza glumaepatula Reference Sequence Version 3).</title>
        <authorList>
            <person name="Zhang J."/>
            <person name="Kudrna D."/>
            <person name="Lee S."/>
            <person name="Talag J."/>
            <person name="Welchert J."/>
            <person name="Wing R.A."/>
        </authorList>
    </citation>
    <scope>NUCLEOTIDE SEQUENCE [LARGE SCALE GENOMIC DNA]</scope>
</reference>
<keyword evidence="3" id="KW-1185">Reference proteome</keyword>
<evidence type="ECO:0000313" key="2">
    <source>
        <dbReference type="EnsemblPlants" id="OGLUM08G21710.1"/>
    </source>
</evidence>
<feature type="region of interest" description="Disordered" evidence="1">
    <location>
        <begin position="213"/>
        <end position="253"/>
    </location>
</feature>
<feature type="compositionally biased region" description="Basic and acidic residues" evidence="1">
    <location>
        <begin position="213"/>
        <end position="223"/>
    </location>
</feature>
<dbReference type="Proteomes" id="UP000026961">
    <property type="component" value="Chromosome 8"/>
</dbReference>
<dbReference type="EnsemblPlants" id="OGLUM08G21710.1">
    <property type="protein sequence ID" value="OGLUM08G21710.1"/>
    <property type="gene ID" value="OGLUM08G21710"/>
</dbReference>
<reference evidence="2" key="1">
    <citation type="submission" date="2015-04" db="UniProtKB">
        <authorList>
            <consortium name="EnsemblPlants"/>
        </authorList>
    </citation>
    <scope>IDENTIFICATION</scope>
</reference>
<dbReference type="HOGENOM" id="CLU_1099965_0_0_1"/>
<organism evidence="2">
    <name type="scientific">Oryza glumipatula</name>
    <dbReference type="NCBI Taxonomy" id="40148"/>
    <lineage>
        <taxon>Eukaryota</taxon>
        <taxon>Viridiplantae</taxon>
        <taxon>Streptophyta</taxon>
        <taxon>Embryophyta</taxon>
        <taxon>Tracheophyta</taxon>
        <taxon>Spermatophyta</taxon>
        <taxon>Magnoliopsida</taxon>
        <taxon>Liliopsida</taxon>
        <taxon>Poales</taxon>
        <taxon>Poaceae</taxon>
        <taxon>BOP clade</taxon>
        <taxon>Oryzoideae</taxon>
        <taxon>Oryzeae</taxon>
        <taxon>Oryzinae</taxon>
        <taxon>Oryza</taxon>
    </lineage>
</organism>
<protein>
    <submittedName>
        <fullName evidence="2">Uncharacterized protein</fullName>
    </submittedName>
</protein>
<dbReference type="AlphaFoldDB" id="A0A0E0AXN5"/>
<feature type="compositionally biased region" description="Basic residues" evidence="1">
    <location>
        <begin position="238"/>
        <end position="253"/>
    </location>
</feature>
<evidence type="ECO:0000256" key="1">
    <source>
        <dbReference type="SAM" id="MobiDB-lite"/>
    </source>
</evidence>
<feature type="region of interest" description="Disordered" evidence="1">
    <location>
        <begin position="1"/>
        <end position="28"/>
    </location>
</feature>
<evidence type="ECO:0000313" key="3">
    <source>
        <dbReference type="Proteomes" id="UP000026961"/>
    </source>
</evidence>